<dbReference type="PROSITE" id="PS00344">
    <property type="entry name" value="GATA_ZN_FINGER_1"/>
    <property type="match status" value="1"/>
</dbReference>
<dbReference type="EMBL" id="BDRX01000150">
    <property type="protein sequence ID" value="GBF99223.1"/>
    <property type="molecule type" value="Genomic_DNA"/>
</dbReference>
<sequence length="406" mass="42313">MDFLHAHGLDPAAEAAAIACAAQAGPLASLPLGGGVGASYLEMDGVFAPGCGFGSASSFLLPDELPSPLDGGRAAKPPAGGALLPPPGLLPLPDDAAALAAAARLGGAQLHPVPADPGSMYSDYTALCAGDGASGGVEAHQPALHVPQHFAHHHQHQQPLPLHQHRGQYHHHNQQQHHYQQQQYYYHQQQQQQQQQYAQQQQQQQQQRLYQLCLLSPETGQPMRTATNEDAEHLARLMESESSGLSTAAGPLPRALSFVVNSAGGVSRGAGAGGAEEGEGEEVGGRDQAASAKRQRTSKSGAAAPRAPPQQHRQRKDEAGAAPAAAAAAAAALRRAPPPKPVGDKRTGPCTHCGVEESPQWRKGPAGKPVLCNACGTRYRRTHQLGPAVPSSVYRQQAGSSGRRGA</sequence>
<protein>
    <recommendedName>
        <fullName evidence="7">GATA-type domain-containing protein</fullName>
    </recommendedName>
</protein>
<evidence type="ECO:0000256" key="5">
    <source>
        <dbReference type="PROSITE-ProRule" id="PRU00094"/>
    </source>
</evidence>
<keyword evidence="4" id="KW-0862">Zinc</keyword>
<feature type="region of interest" description="Disordered" evidence="6">
    <location>
        <begin position="382"/>
        <end position="406"/>
    </location>
</feature>
<evidence type="ECO:0000259" key="7">
    <source>
        <dbReference type="PROSITE" id="PS50114"/>
    </source>
</evidence>
<reference evidence="8 9" key="1">
    <citation type="journal article" date="2018" name="Sci. Rep.">
        <title>Raphidocelis subcapitata (=Pseudokirchneriella subcapitata) provides an insight into genome evolution and environmental adaptations in the Sphaeropleales.</title>
        <authorList>
            <person name="Suzuki S."/>
            <person name="Yamaguchi H."/>
            <person name="Nakajima N."/>
            <person name="Kawachi M."/>
        </authorList>
    </citation>
    <scope>NUCLEOTIDE SEQUENCE [LARGE SCALE GENOMIC DNA]</scope>
    <source>
        <strain evidence="8 9">NIES-35</strain>
    </source>
</reference>
<accession>A0A2V0PMB5</accession>
<comment type="caution">
    <text evidence="8">The sequence shown here is derived from an EMBL/GenBank/DDBJ whole genome shotgun (WGS) entry which is preliminary data.</text>
</comment>
<dbReference type="Pfam" id="PF00320">
    <property type="entry name" value="GATA"/>
    <property type="match status" value="1"/>
</dbReference>
<keyword evidence="2" id="KW-0479">Metal-binding</keyword>
<dbReference type="Proteomes" id="UP000247498">
    <property type="component" value="Unassembled WGS sequence"/>
</dbReference>
<dbReference type="SUPFAM" id="SSF57716">
    <property type="entry name" value="Glucocorticoid receptor-like (DNA-binding domain)"/>
    <property type="match status" value="1"/>
</dbReference>
<feature type="region of interest" description="Disordered" evidence="6">
    <location>
        <begin position="167"/>
        <end position="187"/>
    </location>
</feature>
<dbReference type="OrthoDB" id="515401at2759"/>
<proteinExistence type="inferred from homology"/>
<feature type="compositionally biased region" description="Low complexity" evidence="6">
    <location>
        <begin position="320"/>
        <end position="335"/>
    </location>
</feature>
<keyword evidence="9" id="KW-1185">Reference proteome</keyword>
<dbReference type="PANTHER" id="PTHR45658:SF128">
    <property type="entry name" value="GATA ZINC FINGER DOMAIN-CONTAINING PROTEIN 10-RELATED"/>
    <property type="match status" value="1"/>
</dbReference>
<dbReference type="AlphaFoldDB" id="A0A2V0PMB5"/>
<keyword evidence="3 5" id="KW-0863">Zinc-finger</keyword>
<dbReference type="CDD" id="cd00202">
    <property type="entry name" value="ZnF_GATA"/>
    <property type="match status" value="1"/>
</dbReference>
<evidence type="ECO:0000256" key="6">
    <source>
        <dbReference type="SAM" id="MobiDB-lite"/>
    </source>
</evidence>
<dbReference type="InterPro" id="IPR051140">
    <property type="entry name" value="GATA_TF"/>
</dbReference>
<feature type="domain" description="GATA-type" evidence="7">
    <location>
        <begin position="350"/>
        <end position="403"/>
    </location>
</feature>
<organism evidence="8 9">
    <name type="scientific">Raphidocelis subcapitata</name>
    <dbReference type="NCBI Taxonomy" id="307507"/>
    <lineage>
        <taxon>Eukaryota</taxon>
        <taxon>Viridiplantae</taxon>
        <taxon>Chlorophyta</taxon>
        <taxon>core chlorophytes</taxon>
        <taxon>Chlorophyceae</taxon>
        <taxon>CS clade</taxon>
        <taxon>Sphaeropleales</taxon>
        <taxon>Selenastraceae</taxon>
        <taxon>Raphidocelis</taxon>
    </lineage>
</organism>
<evidence type="ECO:0000256" key="3">
    <source>
        <dbReference type="ARBA" id="ARBA00022771"/>
    </source>
</evidence>
<evidence type="ECO:0000256" key="1">
    <source>
        <dbReference type="ARBA" id="ARBA00005694"/>
    </source>
</evidence>
<evidence type="ECO:0000313" key="9">
    <source>
        <dbReference type="Proteomes" id="UP000247498"/>
    </source>
</evidence>
<feature type="compositionally biased region" description="Low complexity" evidence="6">
    <location>
        <begin position="176"/>
        <end position="187"/>
    </location>
</feature>
<dbReference type="STRING" id="307507.A0A2V0PMB5"/>
<gene>
    <name evidence="8" type="ORF">Rsub_11430</name>
</gene>
<evidence type="ECO:0000256" key="2">
    <source>
        <dbReference type="ARBA" id="ARBA00022723"/>
    </source>
</evidence>
<dbReference type="InParanoid" id="A0A2V0PMB5"/>
<dbReference type="InterPro" id="IPR013088">
    <property type="entry name" value="Znf_NHR/GATA"/>
</dbReference>
<evidence type="ECO:0000313" key="8">
    <source>
        <dbReference type="EMBL" id="GBF99223.1"/>
    </source>
</evidence>
<name>A0A2V0PMB5_9CHLO</name>
<feature type="compositionally biased region" description="Low complexity" evidence="6">
    <location>
        <begin position="302"/>
        <end position="311"/>
    </location>
</feature>
<dbReference type="Gene3D" id="3.30.50.10">
    <property type="entry name" value="Erythroid Transcription Factor GATA-1, subunit A"/>
    <property type="match status" value="1"/>
</dbReference>
<dbReference type="PROSITE" id="PS50114">
    <property type="entry name" value="GATA_ZN_FINGER_2"/>
    <property type="match status" value="1"/>
</dbReference>
<dbReference type="GO" id="GO:0008270">
    <property type="term" value="F:zinc ion binding"/>
    <property type="evidence" value="ECO:0007669"/>
    <property type="project" value="UniProtKB-KW"/>
</dbReference>
<dbReference type="GO" id="GO:0006355">
    <property type="term" value="P:regulation of DNA-templated transcription"/>
    <property type="evidence" value="ECO:0007669"/>
    <property type="project" value="InterPro"/>
</dbReference>
<dbReference type="GO" id="GO:0043565">
    <property type="term" value="F:sequence-specific DNA binding"/>
    <property type="evidence" value="ECO:0007669"/>
    <property type="project" value="InterPro"/>
</dbReference>
<feature type="region of interest" description="Disordered" evidence="6">
    <location>
        <begin position="267"/>
        <end position="367"/>
    </location>
</feature>
<dbReference type="InterPro" id="IPR000679">
    <property type="entry name" value="Znf_GATA"/>
</dbReference>
<evidence type="ECO:0000256" key="4">
    <source>
        <dbReference type="ARBA" id="ARBA00022833"/>
    </source>
</evidence>
<dbReference type="SMART" id="SM00401">
    <property type="entry name" value="ZnF_GATA"/>
    <property type="match status" value="1"/>
</dbReference>
<dbReference type="PANTHER" id="PTHR45658">
    <property type="entry name" value="GATA TRANSCRIPTION FACTOR"/>
    <property type="match status" value="1"/>
</dbReference>
<comment type="similarity">
    <text evidence="1">Belongs to the type IV zinc-finger family. Class A subfamily.</text>
</comment>